<proteinExistence type="predicted"/>
<organism evidence="1 2">
    <name type="scientific">Microtetraspora fusca</name>
    <dbReference type="NCBI Taxonomy" id="1997"/>
    <lineage>
        <taxon>Bacteria</taxon>
        <taxon>Bacillati</taxon>
        <taxon>Actinomycetota</taxon>
        <taxon>Actinomycetes</taxon>
        <taxon>Streptosporangiales</taxon>
        <taxon>Streptosporangiaceae</taxon>
        <taxon>Microtetraspora</taxon>
    </lineage>
</organism>
<evidence type="ECO:0000313" key="2">
    <source>
        <dbReference type="Proteomes" id="UP001602119"/>
    </source>
</evidence>
<gene>
    <name evidence="1" type="ORF">ACFY05_04175</name>
</gene>
<sequence>MRVLVPSATEYSSMEKRCGDYLPVRLSTRTGPTLQQVIAHT</sequence>
<name>A0ABW6UY95_MICFU</name>
<comment type="caution">
    <text evidence="1">The sequence shown here is derived from an EMBL/GenBank/DDBJ whole genome shotgun (WGS) entry which is preliminary data.</text>
</comment>
<dbReference type="EMBL" id="JBIAXI010000002">
    <property type="protein sequence ID" value="MFF4772032.1"/>
    <property type="molecule type" value="Genomic_DNA"/>
</dbReference>
<evidence type="ECO:0000313" key="1">
    <source>
        <dbReference type="EMBL" id="MFF4772032.1"/>
    </source>
</evidence>
<dbReference type="Proteomes" id="UP001602119">
    <property type="component" value="Unassembled WGS sequence"/>
</dbReference>
<accession>A0ABW6UY95</accession>
<dbReference type="RefSeq" id="WP_387340575.1">
    <property type="nucleotide sequence ID" value="NZ_JBIAXI010000002.1"/>
</dbReference>
<keyword evidence="2" id="KW-1185">Reference proteome</keyword>
<protein>
    <submittedName>
        <fullName evidence="1">Uncharacterized protein</fullName>
    </submittedName>
</protein>
<reference evidence="1 2" key="1">
    <citation type="submission" date="2024-10" db="EMBL/GenBank/DDBJ databases">
        <title>The Natural Products Discovery Center: Release of the First 8490 Sequenced Strains for Exploring Actinobacteria Biosynthetic Diversity.</title>
        <authorList>
            <person name="Kalkreuter E."/>
            <person name="Kautsar S.A."/>
            <person name="Yang D."/>
            <person name="Bader C.D."/>
            <person name="Teijaro C.N."/>
            <person name="Fluegel L."/>
            <person name="Davis C.M."/>
            <person name="Simpson J.R."/>
            <person name="Lauterbach L."/>
            <person name="Steele A.D."/>
            <person name="Gui C."/>
            <person name="Meng S."/>
            <person name="Li G."/>
            <person name="Viehrig K."/>
            <person name="Ye F."/>
            <person name="Su P."/>
            <person name="Kiefer A.F."/>
            <person name="Nichols A."/>
            <person name="Cepeda A.J."/>
            <person name="Yan W."/>
            <person name="Fan B."/>
            <person name="Jiang Y."/>
            <person name="Adhikari A."/>
            <person name="Zheng C.-J."/>
            <person name="Schuster L."/>
            <person name="Cowan T.M."/>
            <person name="Smanski M.J."/>
            <person name="Chevrette M.G."/>
            <person name="De Carvalho L.P.S."/>
            <person name="Shen B."/>
        </authorList>
    </citation>
    <scope>NUCLEOTIDE SEQUENCE [LARGE SCALE GENOMIC DNA]</scope>
    <source>
        <strain evidence="1 2">NPDC001281</strain>
    </source>
</reference>